<dbReference type="EMBL" id="SOEY01000002">
    <property type="protein sequence ID" value="TFB77295.1"/>
    <property type="molecule type" value="Genomic_DNA"/>
</dbReference>
<comment type="caution">
    <text evidence="3">The sequence shown here is derived from an EMBL/GenBank/DDBJ whole genome shotgun (WGS) entry which is preliminary data.</text>
</comment>
<name>A0A4R8V5X3_9MICO</name>
<evidence type="ECO:0000313" key="4">
    <source>
        <dbReference type="Proteomes" id="UP000298173"/>
    </source>
</evidence>
<dbReference type="Gene3D" id="3.90.226.10">
    <property type="entry name" value="2-enoyl-CoA Hydratase, Chain A, domain 1"/>
    <property type="match status" value="1"/>
</dbReference>
<dbReference type="Gene3D" id="1.10.12.10">
    <property type="entry name" value="Lyase 2-enoyl-coa Hydratase, Chain A, domain 2"/>
    <property type="match status" value="1"/>
</dbReference>
<proteinExistence type="inferred from homology"/>
<dbReference type="PROSITE" id="PS00166">
    <property type="entry name" value="ENOYL_COA_HYDRATASE"/>
    <property type="match status" value="1"/>
</dbReference>
<dbReference type="InterPro" id="IPR029045">
    <property type="entry name" value="ClpP/crotonase-like_dom_sf"/>
</dbReference>
<dbReference type="InterPro" id="IPR018376">
    <property type="entry name" value="Enoyl-CoA_hyd/isom_CS"/>
</dbReference>
<dbReference type="RefSeq" id="WP_134501107.1">
    <property type="nucleotide sequence ID" value="NZ_SOEY01000002.1"/>
</dbReference>
<evidence type="ECO:0000256" key="2">
    <source>
        <dbReference type="RuleBase" id="RU003707"/>
    </source>
</evidence>
<dbReference type="InterPro" id="IPR001753">
    <property type="entry name" value="Enoyl-CoA_hydra/iso"/>
</dbReference>
<dbReference type="GO" id="GO:0003824">
    <property type="term" value="F:catalytic activity"/>
    <property type="evidence" value="ECO:0007669"/>
    <property type="project" value="InterPro"/>
</dbReference>
<sequence>MSTEAHPLIIEQRLGVLSLTLNRPQARNAINWDLRRALDVAIRVNATASEVRVVVIRGAGKTFCAGGDIKQMGGGMADSLAKLDLAGSIITAIAELNKPVVGAIQGDAAGAGMSLALACDLVVADTSARFHPSFVHRGLAPDMSGSFWLSRQVGIHRAKEILLSGRTVGVNEAAGLGLVSHVWEPATFEAQLDGYLGTLAAGPTAAYGAIKQLVNSSFESPLARQLDREALSQLMLSGTPEHSDSVAAFTSRSQG</sequence>
<dbReference type="CDD" id="cd06558">
    <property type="entry name" value="crotonase-like"/>
    <property type="match status" value="1"/>
</dbReference>
<evidence type="ECO:0000313" key="3">
    <source>
        <dbReference type="EMBL" id="TFB77295.1"/>
    </source>
</evidence>
<dbReference type="PANTHER" id="PTHR43459:SF1">
    <property type="entry name" value="EG:BACN32G11.4 PROTEIN"/>
    <property type="match status" value="1"/>
</dbReference>
<reference evidence="3 4" key="1">
    <citation type="submission" date="2019-03" db="EMBL/GenBank/DDBJ databases">
        <title>Genomics of glacier-inhabiting Cryobacterium strains.</title>
        <authorList>
            <person name="Liu Q."/>
            <person name="Xin Y.-H."/>
        </authorList>
    </citation>
    <scope>NUCLEOTIDE SEQUENCE [LARGE SCALE GENOMIC DNA]</scope>
    <source>
        <strain evidence="3 4">HLT2-23</strain>
    </source>
</reference>
<dbReference type="PANTHER" id="PTHR43459">
    <property type="entry name" value="ENOYL-COA HYDRATASE"/>
    <property type="match status" value="1"/>
</dbReference>
<dbReference type="InterPro" id="IPR014748">
    <property type="entry name" value="Enoyl-CoA_hydra_C"/>
</dbReference>
<protein>
    <recommendedName>
        <fullName evidence="5">Enoyl-CoA hydratase/isomerase family protein</fullName>
    </recommendedName>
</protein>
<evidence type="ECO:0000256" key="1">
    <source>
        <dbReference type="ARBA" id="ARBA00005254"/>
    </source>
</evidence>
<dbReference type="OrthoDB" id="9777711at2"/>
<keyword evidence="4" id="KW-1185">Reference proteome</keyword>
<comment type="similarity">
    <text evidence="1 2">Belongs to the enoyl-CoA hydratase/isomerase family.</text>
</comment>
<organism evidence="3 4">
    <name type="scientific">Cryobacterium glaciale</name>
    <dbReference type="NCBI Taxonomy" id="1259145"/>
    <lineage>
        <taxon>Bacteria</taxon>
        <taxon>Bacillati</taxon>
        <taxon>Actinomycetota</taxon>
        <taxon>Actinomycetes</taxon>
        <taxon>Micrococcales</taxon>
        <taxon>Microbacteriaceae</taxon>
        <taxon>Cryobacterium</taxon>
    </lineage>
</organism>
<dbReference type="Proteomes" id="UP000298173">
    <property type="component" value="Unassembled WGS sequence"/>
</dbReference>
<dbReference type="Pfam" id="PF00378">
    <property type="entry name" value="ECH_1"/>
    <property type="match status" value="1"/>
</dbReference>
<dbReference type="AlphaFoldDB" id="A0A4R8V5X3"/>
<accession>A0A4R8V5X3</accession>
<dbReference type="SUPFAM" id="SSF52096">
    <property type="entry name" value="ClpP/crotonase"/>
    <property type="match status" value="1"/>
</dbReference>
<evidence type="ECO:0008006" key="5">
    <source>
        <dbReference type="Google" id="ProtNLM"/>
    </source>
</evidence>
<gene>
    <name evidence="3" type="ORF">E3O06_00630</name>
</gene>